<evidence type="ECO:0000256" key="13">
    <source>
        <dbReference type="ARBA" id="ARBA00023136"/>
    </source>
</evidence>
<dbReference type="InterPro" id="IPR008271">
    <property type="entry name" value="Ser/Thr_kinase_AS"/>
</dbReference>
<dbReference type="AlphaFoldDB" id="A0A9R1WR00"/>
<dbReference type="FunFam" id="1.10.510.10:FF:000240">
    <property type="entry name" value="Lectin-domain containing receptor kinase A4.3"/>
    <property type="match status" value="1"/>
</dbReference>
<keyword evidence="19" id="KW-1185">Reference proteome</keyword>
<keyword evidence="8" id="KW-0732">Signal</keyword>
<evidence type="ECO:0000256" key="11">
    <source>
        <dbReference type="ARBA" id="ARBA00022840"/>
    </source>
</evidence>
<keyword evidence="9 16" id="KW-0547">Nucleotide-binding</keyword>
<dbReference type="EMBL" id="NBSK02000001">
    <property type="protein sequence ID" value="KAJ0227265.1"/>
    <property type="molecule type" value="Genomic_DNA"/>
</dbReference>
<dbReference type="PROSITE" id="PS50011">
    <property type="entry name" value="PROTEIN_KINASE_DOM"/>
    <property type="match status" value="4"/>
</dbReference>
<evidence type="ECO:0000256" key="5">
    <source>
        <dbReference type="ARBA" id="ARBA00022527"/>
    </source>
</evidence>
<evidence type="ECO:0000256" key="8">
    <source>
        <dbReference type="ARBA" id="ARBA00022729"/>
    </source>
</evidence>
<evidence type="ECO:0000313" key="19">
    <source>
        <dbReference type="Proteomes" id="UP000235145"/>
    </source>
</evidence>
<dbReference type="SMART" id="SM00220">
    <property type="entry name" value="S_TKc"/>
    <property type="match status" value="1"/>
</dbReference>
<comment type="similarity">
    <text evidence="2">In the N-terminal section; belongs to the leguminous lectin family.</text>
</comment>
<dbReference type="GO" id="GO:0004674">
    <property type="term" value="F:protein serine/threonine kinase activity"/>
    <property type="evidence" value="ECO:0007669"/>
    <property type="project" value="UniProtKB-KW"/>
</dbReference>
<dbReference type="PROSITE" id="PS00108">
    <property type="entry name" value="PROTEIN_KINASE_ST"/>
    <property type="match status" value="1"/>
</dbReference>
<dbReference type="InterPro" id="IPR045272">
    <property type="entry name" value="ANXUR1/2-like"/>
</dbReference>
<evidence type="ECO:0000256" key="16">
    <source>
        <dbReference type="PROSITE-ProRule" id="PRU10141"/>
    </source>
</evidence>
<dbReference type="GO" id="GO:0005524">
    <property type="term" value="F:ATP binding"/>
    <property type="evidence" value="ECO:0007669"/>
    <property type="project" value="UniProtKB-UniRule"/>
</dbReference>
<evidence type="ECO:0000256" key="7">
    <source>
        <dbReference type="ARBA" id="ARBA00022692"/>
    </source>
</evidence>
<dbReference type="Pfam" id="PF00069">
    <property type="entry name" value="Pkinase"/>
    <property type="match status" value="1"/>
</dbReference>
<dbReference type="FunFam" id="3.30.200.20:FF:000039">
    <property type="entry name" value="receptor-like protein kinase FERONIA"/>
    <property type="match status" value="1"/>
</dbReference>
<feature type="domain" description="Protein kinase" evidence="17">
    <location>
        <begin position="148"/>
        <end position="412"/>
    </location>
</feature>
<evidence type="ECO:0000256" key="4">
    <source>
        <dbReference type="ARBA" id="ARBA00022475"/>
    </source>
</evidence>
<evidence type="ECO:0000256" key="14">
    <source>
        <dbReference type="ARBA" id="ARBA00023170"/>
    </source>
</evidence>
<keyword evidence="15" id="KW-0325">Glycoprotein</keyword>
<feature type="domain" description="Protein kinase" evidence="17">
    <location>
        <begin position="1"/>
        <end position="113"/>
    </location>
</feature>
<sequence>MEIYNERSRLTKESDVYSFGVVMFEMSRGTLVYREKCFGDDAKPQYLIDVVRSVYDDDKKAAGPDKSIDPFIKDHADMNSFHTFNKIAHECVNLKLENRPTLERVIRKIEQSLTIQLKHQESASTTTTRRLDSFLIPLKEINLATQNINQETRIGSYEYGVVHRGQLYERWQNRTMAVTRLNSKTYLSAWGQDFKKELRMISSLQHQNISPFIGYCDQGKKTIIVHEYDVNGNVANYLENKRNNLPKLTWAQRLKICLGVARGLQCLHLAFGEDNQATCGNINCENILLDETMDAKISFFGLSRQSHTNPKPDEYISDMYSFGVIMFELLSGRRAHDLNEYAKPEEQFYLFQEYYRNIDLHIFIDESCISVHKEEPSALPLSRLLDSIWCSGRSLDKYRIPLGEIMRATKNFSSETLIGDGGFGFVHIGQLSEEWNRRTVAIKCLNQDGYQGNNEFHNELDMVSSFHHPNIVTFIGYCDESDHMIIVYEYAINKSLDRHLQDPHKMRSLTWTHRLNICLGAAKGLKYLHSGLGEDKRVIHRDVKSANILLDENLEAKICDFGLSKFGTRNQEDSQVHTKVAGTRFYMDPVYNERSSLTKESDVYSFGVVMFEMSSGTLVYNPKCFGDDDNPQYLINVVRRVYDDVKKAADPDNLIDPIIRDGINLKSFHTFNKIAHECLSLDLHKRPPLARIIRKIELALKIQLVGRLKCGLTSIVWSCRQCYSVRMIKKISCLNHHESPSSITTRILDSYIIPLEQINLATNNFSRETYIRGYGRGVGDSGPLYARWQNHTNVINRLNPKSYPGENEFNKALQIVSSFHHQNISRFVGYCVEGDERIIVHEYCVNGSLSSYLNDSKKRRLLTWAQRLKICLGVARALQYLHLALGEDNEEITGNIMCNNILLDESVEAKICFFGLSSQGYSTRMGPREHISNMFSFGMIMFEILSGGERYALAGDLEPGNEIDILLEYYDNNELDQFIDKYISDQIDGRCLKIFKETAYRCVMRGRWLLRSLQPGGRGMNRVAARRDRGARITMDEVVQKLEDAADFE</sequence>
<comment type="caution">
    <text evidence="18">The sequence shown here is derived from an EMBL/GenBank/DDBJ whole genome shotgun (WGS) entry which is preliminary data.</text>
</comment>
<comment type="similarity">
    <text evidence="3">In the C-terminal section; belongs to the protein kinase superfamily. Ser/Thr protein kinase family.</text>
</comment>
<keyword evidence="14" id="KW-0675">Receptor</keyword>
<dbReference type="Pfam" id="PF07714">
    <property type="entry name" value="PK_Tyr_Ser-Thr"/>
    <property type="match status" value="2"/>
</dbReference>
<dbReference type="Gene3D" id="3.30.200.20">
    <property type="entry name" value="Phosphorylase Kinase, domain 1"/>
    <property type="match status" value="2"/>
</dbReference>
<evidence type="ECO:0000256" key="6">
    <source>
        <dbReference type="ARBA" id="ARBA00022679"/>
    </source>
</evidence>
<evidence type="ECO:0000256" key="10">
    <source>
        <dbReference type="ARBA" id="ARBA00022777"/>
    </source>
</evidence>
<accession>A0A9R1WR00</accession>
<evidence type="ECO:0000256" key="2">
    <source>
        <dbReference type="ARBA" id="ARBA00008536"/>
    </source>
</evidence>
<evidence type="ECO:0000256" key="12">
    <source>
        <dbReference type="ARBA" id="ARBA00022989"/>
    </source>
</evidence>
<name>A0A9R1WR00_LACSA</name>
<dbReference type="GO" id="GO:0002229">
    <property type="term" value="P:defense response to oomycetes"/>
    <property type="evidence" value="ECO:0007669"/>
    <property type="project" value="UniProtKB-ARBA"/>
</dbReference>
<dbReference type="InterPro" id="IPR017441">
    <property type="entry name" value="Protein_kinase_ATP_BS"/>
</dbReference>
<feature type="domain" description="Protein kinase" evidence="17">
    <location>
        <begin position="412"/>
        <end position="700"/>
    </location>
</feature>
<evidence type="ECO:0000256" key="1">
    <source>
        <dbReference type="ARBA" id="ARBA00004251"/>
    </source>
</evidence>
<comment type="subcellular location">
    <subcellularLocation>
        <location evidence="1">Cell membrane</location>
        <topology evidence="1">Single-pass type I membrane protein</topology>
    </subcellularLocation>
</comment>
<protein>
    <recommendedName>
        <fullName evidence="17">Protein kinase domain-containing protein</fullName>
    </recommendedName>
</protein>
<dbReference type="PANTHER" id="PTHR27003">
    <property type="entry name" value="OS07G0166700 PROTEIN"/>
    <property type="match status" value="1"/>
</dbReference>
<keyword evidence="10" id="KW-0418">Kinase</keyword>
<dbReference type="GO" id="GO:0004672">
    <property type="term" value="F:protein kinase activity"/>
    <property type="evidence" value="ECO:0000318"/>
    <property type="project" value="GO_Central"/>
</dbReference>
<dbReference type="GO" id="GO:0005886">
    <property type="term" value="C:plasma membrane"/>
    <property type="evidence" value="ECO:0000318"/>
    <property type="project" value="GO_Central"/>
</dbReference>
<dbReference type="PROSITE" id="PS00107">
    <property type="entry name" value="PROTEIN_KINASE_ATP"/>
    <property type="match status" value="1"/>
</dbReference>
<dbReference type="SUPFAM" id="SSF56112">
    <property type="entry name" value="Protein kinase-like (PK-like)"/>
    <property type="match status" value="4"/>
</dbReference>
<dbReference type="PANTHER" id="PTHR27003:SF359">
    <property type="entry name" value="SERINE_THREONINE-PROTEIN KINASE UNC-51-RELATED"/>
    <property type="match status" value="1"/>
</dbReference>
<dbReference type="GO" id="GO:0004714">
    <property type="term" value="F:transmembrane receptor protein tyrosine kinase activity"/>
    <property type="evidence" value="ECO:0007669"/>
    <property type="project" value="InterPro"/>
</dbReference>
<keyword evidence="12" id="KW-1133">Transmembrane helix</keyword>
<keyword evidence="13" id="KW-0472">Membrane</keyword>
<proteinExistence type="inferred from homology"/>
<evidence type="ECO:0000313" key="18">
    <source>
        <dbReference type="EMBL" id="KAJ0227265.1"/>
    </source>
</evidence>
<evidence type="ECO:0000259" key="17">
    <source>
        <dbReference type="PROSITE" id="PS50011"/>
    </source>
</evidence>
<keyword evidence="11 16" id="KW-0067">ATP-binding</keyword>
<gene>
    <name evidence="18" type="ORF">LSAT_V11C100033250</name>
</gene>
<feature type="binding site" evidence="16">
    <location>
        <position position="443"/>
    </location>
    <ligand>
        <name>ATP</name>
        <dbReference type="ChEBI" id="CHEBI:30616"/>
    </ligand>
</feature>
<dbReference type="Proteomes" id="UP000235145">
    <property type="component" value="Unassembled WGS sequence"/>
</dbReference>
<keyword evidence="7" id="KW-0812">Transmembrane</keyword>
<dbReference type="InterPro" id="IPR011009">
    <property type="entry name" value="Kinase-like_dom_sf"/>
</dbReference>
<organism evidence="18 19">
    <name type="scientific">Lactuca sativa</name>
    <name type="common">Garden lettuce</name>
    <dbReference type="NCBI Taxonomy" id="4236"/>
    <lineage>
        <taxon>Eukaryota</taxon>
        <taxon>Viridiplantae</taxon>
        <taxon>Streptophyta</taxon>
        <taxon>Embryophyta</taxon>
        <taxon>Tracheophyta</taxon>
        <taxon>Spermatophyta</taxon>
        <taxon>Magnoliopsida</taxon>
        <taxon>eudicotyledons</taxon>
        <taxon>Gunneridae</taxon>
        <taxon>Pentapetalae</taxon>
        <taxon>asterids</taxon>
        <taxon>campanulids</taxon>
        <taxon>Asterales</taxon>
        <taxon>Asteraceae</taxon>
        <taxon>Cichorioideae</taxon>
        <taxon>Cichorieae</taxon>
        <taxon>Lactucinae</taxon>
        <taxon>Lactuca</taxon>
    </lineage>
</organism>
<keyword evidence="6" id="KW-0808">Transferase</keyword>
<evidence type="ECO:0000256" key="3">
    <source>
        <dbReference type="ARBA" id="ARBA00010217"/>
    </source>
</evidence>
<evidence type="ECO:0000256" key="9">
    <source>
        <dbReference type="ARBA" id="ARBA00022741"/>
    </source>
</evidence>
<dbReference type="InterPro" id="IPR000719">
    <property type="entry name" value="Prot_kinase_dom"/>
</dbReference>
<evidence type="ECO:0000256" key="15">
    <source>
        <dbReference type="ARBA" id="ARBA00023180"/>
    </source>
</evidence>
<feature type="domain" description="Protein kinase" evidence="17">
    <location>
        <begin position="770"/>
        <end position="1049"/>
    </location>
</feature>
<reference evidence="18 19" key="1">
    <citation type="journal article" date="2017" name="Nat. Commun.">
        <title>Genome assembly with in vitro proximity ligation data and whole-genome triplication in lettuce.</title>
        <authorList>
            <person name="Reyes-Chin-Wo S."/>
            <person name="Wang Z."/>
            <person name="Yang X."/>
            <person name="Kozik A."/>
            <person name="Arikit S."/>
            <person name="Song C."/>
            <person name="Xia L."/>
            <person name="Froenicke L."/>
            <person name="Lavelle D.O."/>
            <person name="Truco M.J."/>
            <person name="Xia R."/>
            <person name="Zhu S."/>
            <person name="Xu C."/>
            <person name="Xu H."/>
            <person name="Xu X."/>
            <person name="Cox K."/>
            <person name="Korf I."/>
            <person name="Meyers B.C."/>
            <person name="Michelmore R.W."/>
        </authorList>
    </citation>
    <scope>NUCLEOTIDE SEQUENCE [LARGE SCALE GENOMIC DNA]</scope>
    <source>
        <strain evidence="19">cv. Salinas</strain>
        <tissue evidence="18">Seedlings</tissue>
    </source>
</reference>
<keyword evidence="5" id="KW-0723">Serine/threonine-protein kinase</keyword>
<dbReference type="InterPro" id="IPR001245">
    <property type="entry name" value="Ser-Thr/Tyr_kinase_cat_dom"/>
</dbReference>
<keyword evidence="4" id="KW-1003">Cell membrane</keyword>
<dbReference type="Gene3D" id="1.10.510.10">
    <property type="entry name" value="Transferase(Phosphotransferase) domain 1"/>
    <property type="match status" value="4"/>
</dbReference>